<dbReference type="InterPro" id="IPR029063">
    <property type="entry name" value="SAM-dependent_MTases_sf"/>
</dbReference>
<feature type="domain" description="Tellurite resistance methyltransferase TehB-like" evidence="1">
    <location>
        <begin position="3"/>
        <end position="193"/>
    </location>
</feature>
<evidence type="ECO:0000313" key="2">
    <source>
        <dbReference type="EMBL" id="QBM23430.1"/>
    </source>
</evidence>
<dbReference type="NCBIfam" id="NF008405">
    <property type="entry name" value="PRK11207.1"/>
    <property type="match status" value="1"/>
</dbReference>
<dbReference type="InterPro" id="IPR004537">
    <property type="entry name" value="Tellurite-R_MeTrfase_TehB"/>
</dbReference>
<protein>
    <submittedName>
        <fullName evidence="2">Tellurite resistance methyltransferase TehB</fullName>
        <ecNumber evidence="2">2.1.1.265</ecNumber>
    </submittedName>
</protein>
<dbReference type="SUPFAM" id="SSF53335">
    <property type="entry name" value="S-adenosyl-L-methionine-dependent methyltransferases"/>
    <property type="match status" value="1"/>
</dbReference>
<dbReference type="Gene3D" id="3.40.50.150">
    <property type="entry name" value="Vaccinia Virus protein VP39"/>
    <property type="match status" value="1"/>
</dbReference>
<evidence type="ECO:0000259" key="1">
    <source>
        <dbReference type="Pfam" id="PF03848"/>
    </source>
</evidence>
<dbReference type="InterPro" id="IPR015985">
    <property type="entry name" value="TehB-like_dom"/>
</dbReference>
<dbReference type="GO" id="GO:0032259">
    <property type="term" value="P:methylation"/>
    <property type="evidence" value="ECO:0007669"/>
    <property type="project" value="UniProtKB-KW"/>
</dbReference>
<dbReference type="NCBIfam" id="TIGR00477">
    <property type="entry name" value="tehB"/>
    <property type="match status" value="1"/>
</dbReference>
<dbReference type="Proteomes" id="UP000293850">
    <property type="component" value="Chromosome"/>
</dbReference>
<dbReference type="AlphaFoldDB" id="A0A4V1AA81"/>
<gene>
    <name evidence="2" type="primary">tehB</name>
    <name evidence="2" type="ORF">E1B03_13725</name>
</gene>
<keyword evidence="2" id="KW-0808">Transferase</keyword>
<sequence>MTLCDENYFTEKYDLTRTHSDVVEAAKIVKPGKTLDLGCGNGRNSLYLAANGYDVTAWDKNPMSIANLERIKAAEGLTNLQANVADLNALRFDGEYDFILSTVVLMFLEAKTIPGLIENMQRCTKPGGYNLIVAAMDTDDFPCTVGFPFAFKAGELRNYYSGWDLLKYNEDVGELHRTDENGNRIKLRFATMLARKTA</sequence>
<proteinExistence type="predicted"/>
<dbReference type="Pfam" id="PF03848">
    <property type="entry name" value="TehB"/>
    <property type="match status" value="1"/>
</dbReference>
<keyword evidence="2" id="KW-0489">Methyltransferase</keyword>
<organism evidence="2 3">
    <name type="scientific">Citrobacter arsenatis</name>
    <dbReference type="NCBI Taxonomy" id="2546350"/>
    <lineage>
        <taxon>Bacteria</taxon>
        <taxon>Pseudomonadati</taxon>
        <taxon>Pseudomonadota</taxon>
        <taxon>Gammaproteobacteria</taxon>
        <taxon>Enterobacterales</taxon>
        <taxon>Enterobacteriaceae</taxon>
        <taxon>Citrobacter</taxon>
    </lineage>
</organism>
<dbReference type="NCBIfam" id="NF008992">
    <property type="entry name" value="PRK12335.1"/>
    <property type="match status" value="1"/>
</dbReference>
<dbReference type="GO" id="GO:0005737">
    <property type="term" value="C:cytoplasm"/>
    <property type="evidence" value="ECO:0007669"/>
    <property type="project" value="InterPro"/>
</dbReference>
<dbReference type="GO" id="GO:0008757">
    <property type="term" value="F:S-adenosylmethionine-dependent methyltransferase activity"/>
    <property type="evidence" value="ECO:0007669"/>
    <property type="project" value="InterPro"/>
</dbReference>
<dbReference type="CDD" id="cd02440">
    <property type="entry name" value="AdoMet_MTases"/>
    <property type="match status" value="1"/>
</dbReference>
<dbReference type="RefSeq" id="WP_103770661.1">
    <property type="nucleotide sequence ID" value="NZ_CP037864.1"/>
</dbReference>
<name>A0A4V1AA81_9ENTR</name>
<dbReference type="EC" id="2.1.1.265" evidence="2"/>
<accession>A0A4V1AA81</accession>
<dbReference type="GO" id="GO:0046690">
    <property type="term" value="P:response to tellurium ion"/>
    <property type="evidence" value="ECO:0007669"/>
    <property type="project" value="InterPro"/>
</dbReference>
<dbReference type="KEGG" id="cars:E1B03_13725"/>
<reference evidence="2 3" key="1">
    <citation type="submission" date="2019-03" db="EMBL/GenBank/DDBJ databases">
        <title>Complete genome sequence of an arsenate-respiring bacteria, Citrobacter sp. LY-1.</title>
        <authorList>
            <person name="Wang H."/>
            <person name="Liu Y."/>
            <person name="Li Q."/>
            <person name="Huang J."/>
        </authorList>
    </citation>
    <scope>NUCLEOTIDE SEQUENCE [LARGE SCALE GENOMIC DNA]</scope>
    <source>
        <strain evidence="2 3">LY-1</strain>
    </source>
</reference>
<evidence type="ECO:0000313" key="3">
    <source>
        <dbReference type="Proteomes" id="UP000293850"/>
    </source>
</evidence>
<dbReference type="PANTHER" id="PTHR43861">
    <property type="entry name" value="TRANS-ACONITATE 2-METHYLTRANSFERASE-RELATED"/>
    <property type="match status" value="1"/>
</dbReference>
<dbReference type="EMBL" id="CP037864">
    <property type="protein sequence ID" value="QBM23430.1"/>
    <property type="molecule type" value="Genomic_DNA"/>
</dbReference>
<keyword evidence="3" id="KW-1185">Reference proteome</keyword>